<dbReference type="Gene3D" id="2.40.10.220">
    <property type="entry name" value="predicted glycosyltransferase like domains"/>
    <property type="match status" value="1"/>
</dbReference>
<accession>A0A936K608</accession>
<dbReference type="AlphaFoldDB" id="A0A936K608"/>
<evidence type="ECO:0000313" key="2">
    <source>
        <dbReference type="Proteomes" id="UP000709959"/>
    </source>
</evidence>
<comment type="caution">
    <text evidence="1">The sequence shown here is derived from an EMBL/GenBank/DDBJ whole genome shotgun (WGS) entry which is preliminary data.</text>
</comment>
<evidence type="ECO:0000313" key="1">
    <source>
        <dbReference type="EMBL" id="MBK8572586.1"/>
    </source>
</evidence>
<dbReference type="EMBL" id="JADKCH010000005">
    <property type="protein sequence ID" value="MBK8572586.1"/>
    <property type="molecule type" value="Genomic_DNA"/>
</dbReference>
<dbReference type="Proteomes" id="UP000709959">
    <property type="component" value="Unassembled WGS sequence"/>
</dbReference>
<name>A0A936K608_9BACT</name>
<reference evidence="1 2" key="1">
    <citation type="submission" date="2020-10" db="EMBL/GenBank/DDBJ databases">
        <title>Connecting structure to function with the recovery of over 1000 high-quality activated sludge metagenome-assembled genomes encoding full-length rRNA genes using long-read sequencing.</title>
        <authorList>
            <person name="Singleton C.M."/>
            <person name="Petriglieri F."/>
            <person name="Kristensen J.M."/>
            <person name="Kirkegaard R.H."/>
            <person name="Michaelsen T.Y."/>
            <person name="Andersen M.H."/>
            <person name="Karst S.M."/>
            <person name="Dueholm M.S."/>
            <person name="Nielsen P.H."/>
            <person name="Albertsen M."/>
        </authorList>
    </citation>
    <scope>NUCLEOTIDE SEQUENCE [LARGE SCALE GENOMIC DNA]</scope>
    <source>
        <strain evidence="1">OdNE_18-Q3-R46-58_MAXAC.008</strain>
    </source>
</reference>
<evidence type="ECO:0008006" key="3">
    <source>
        <dbReference type="Google" id="ProtNLM"/>
    </source>
</evidence>
<protein>
    <recommendedName>
        <fullName evidence="3">PilZ domain-containing protein</fullName>
    </recommendedName>
</protein>
<sequence>MSTYADRRDTRRIIVGPEFSISFLLKGHAYQDVRITNLSPGGCFALVGARDARLFERGAVLENLVLLHPELPKAPIIAAVSYVLGGRSASDAMEMVGIGVQFLGVDDGAQAALNVWVDAATASQNG</sequence>
<proteinExistence type="predicted"/>
<organism evidence="1 2">
    <name type="scientific">Candidatus Geothrix odensensis</name>
    <dbReference type="NCBI Taxonomy" id="2954440"/>
    <lineage>
        <taxon>Bacteria</taxon>
        <taxon>Pseudomonadati</taxon>
        <taxon>Acidobacteriota</taxon>
        <taxon>Holophagae</taxon>
        <taxon>Holophagales</taxon>
        <taxon>Holophagaceae</taxon>
        <taxon>Geothrix</taxon>
    </lineage>
</organism>
<gene>
    <name evidence="1" type="ORF">IPN91_08030</name>
</gene>